<evidence type="ECO:0000313" key="2">
    <source>
        <dbReference type="WBParaSite" id="JU765_v2.g8322.t1"/>
    </source>
</evidence>
<reference evidence="2" key="1">
    <citation type="submission" date="2022-11" db="UniProtKB">
        <authorList>
            <consortium name="WormBaseParasite"/>
        </authorList>
    </citation>
    <scope>IDENTIFICATION</scope>
</reference>
<organism evidence="1 2">
    <name type="scientific">Panagrolaimus sp. JU765</name>
    <dbReference type="NCBI Taxonomy" id="591449"/>
    <lineage>
        <taxon>Eukaryota</taxon>
        <taxon>Metazoa</taxon>
        <taxon>Ecdysozoa</taxon>
        <taxon>Nematoda</taxon>
        <taxon>Chromadorea</taxon>
        <taxon>Rhabditida</taxon>
        <taxon>Tylenchina</taxon>
        <taxon>Panagrolaimomorpha</taxon>
        <taxon>Panagrolaimoidea</taxon>
        <taxon>Panagrolaimidae</taxon>
        <taxon>Panagrolaimus</taxon>
    </lineage>
</organism>
<sequence>MSKHGIIPNDMNFFYGDFNIGNKTNFALKGKRFDADQEVIIDGIQNSLQPQKWRNEVYEELITKENKDKLFGLVAKSIFEPISRHRASQGYFSLSAYSGYKDQFYYGERFGFVDHNHLNATFVVVTGSGDFEHSYCNSTIELNIELQIQVIMLKIEPLREMHIAVIREFFTDLKWRDNNIMDLQEIPKKEIKKAITPTMMVKLLQLDDQEFSYAEKDSILKIKQYFFEKLKTDPHFEKLAKKEGFVNRIIKPLVSLVRILVLQPTTQTLFMFLEPLNFIQRRMKDFVSG</sequence>
<accession>A0AC34RMP3</accession>
<dbReference type="Proteomes" id="UP000887576">
    <property type="component" value="Unplaced"/>
</dbReference>
<dbReference type="WBParaSite" id="JU765_v2.g8322.t1">
    <property type="protein sequence ID" value="JU765_v2.g8322.t1"/>
    <property type="gene ID" value="JU765_v2.g8322"/>
</dbReference>
<proteinExistence type="predicted"/>
<evidence type="ECO:0000313" key="1">
    <source>
        <dbReference type="Proteomes" id="UP000887576"/>
    </source>
</evidence>
<name>A0AC34RMP3_9BILA</name>
<protein>
    <submittedName>
        <fullName evidence="2">Uncharacterized protein</fullName>
    </submittedName>
</protein>